<dbReference type="InterPro" id="IPR042838">
    <property type="entry name" value="KIAA1958"/>
</dbReference>
<dbReference type="AlphaFoldDB" id="A0A9D4H802"/>
<proteinExistence type="predicted"/>
<dbReference type="PANTHER" id="PTHR46963:SF4">
    <property type="entry name" value="HYPOTHETICAL PROTEIN MGC115716"/>
    <property type="match status" value="1"/>
</dbReference>
<keyword evidence="2" id="KW-1185">Reference proteome</keyword>
<name>A0A9D4H802_DREPO</name>
<evidence type="ECO:0000313" key="2">
    <source>
        <dbReference type="Proteomes" id="UP000828390"/>
    </source>
</evidence>
<reference evidence="1" key="2">
    <citation type="submission" date="2020-11" db="EMBL/GenBank/DDBJ databases">
        <authorList>
            <person name="McCartney M.A."/>
            <person name="Auch B."/>
            <person name="Kono T."/>
            <person name="Mallez S."/>
            <person name="Becker A."/>
            <person name="Gohl D.M."/>
            <person name="Silverstein K.A.T."/>
            <person name="Koren S."/>
            <person name="Bechman K.B."/>
            <person name="Herman A."/>
            <person name="Abrahante J.E."/>
            <person name="Garbe J."/>
        </authorList>
    </citation>
    <scope>NUCLEOTIDE SEQUENCE</scope>
    <source>
        <strain evidence="1">Duluth1</strain>
        <tissue evidence="1">Whole animal</tissue>
    </source>
</reference>
<sequence>MPYTGPEFSLSRNAFAAMSKSLKRQGEKNKPKASSPLTDHEIVAIYQKQILCCQTPSALLDTMWYDKCIYFGLRGTTQQFNLWFE</sequence>
<protein>
    <submittedName>
        <fullName evidence="1">Uncharacterized protein</fullName>
    </submittedName>
</protein>
<reference evidence="1" key="1">
    <citation type="journal article" date="2019" name="bioRxiv">
        <title>The Genome of the Zebra Mussel, Dreissena polymorpha: A Resource for Invasive Species Research.</title>
        <authorList>
            <person name="McCartney M.A."/>
            <person name="Auch B."/>
            <person name="Kono T."/>
            <person name="Mallez S."/>
            <person name="Zhang Y."/>
            <person name="Obille A."/>
            <person name="Becker A."/>
            <person name="Abrahante J.E."/>
            <person name="Garbe J."/>
            <person name="Badalamenti J.P."/>
            <person name="Herman A."/>
            <person name="Mangelson H."/>
            <person name="Liachko I."/>
            <person name="Sullivan S."/>
            <person name="Sone E.D."/>
            <person name="Koren S."/>
            <person name="Silverstein K.A.T."/>
            <person name="Beckman K.B."/>
            <person name="Gohl D.M."/>
        </authorList>
    </citation>
    <scope>NUCLEOTIDE SEQUENCE</scope>
    <source>
        <strain evidence="1">Duluth1</strain>
        <tissue evidence="1">Whole animal</tissue>
    </source>
</reference>
<dbReference type="Proteomes" id="UP000828390">
    <property type="component" value="Unassembled WGS sequence"/>
</dbReference>
<dbReference type="EMBL" id="JAIWYP010000005">
    <property type="protein sequence ID" value="KAH3828671.1"/>
    <property type="molecule type" value="Genomic_DNA"/>
</dbReference>
<gene>
    <name evidence="1" type="ORF">DPMN_130653</name>
</gene>
<organism evidence="1 2">
    <name type="scientific">Dreissena polymorpha</name>
    <name type="common">Zebra mussel</name>
    <name type="synonym">Mytilus polymorpha</name>
    <dbReference type="NCBI Taxonomy" id="45954"/>
    <lineage>
        <taxon>Eukaryota</taxon>
        <taxon>Metazoa</taxon>
        <taxon>Spiralia</taxon>
        <taxon>Lophotrochozoa</taxon>
        <taxon>Mollusca</taxon>
        <taxon>Bivalvia</taxon>
        <taxon>Autobranchia</taxon>
        <taxon>Heteroconchia</taxon>
        <taxon>Euheterodonta</taxon>
        <taxon>Imparidentia</taxon>
        <taxon>Neoheterodontei</taxon>
        <taxon>Myida</taxon>
        <taxon>Dreissenoidea</taxon>
        <taxon>Dreissenidae</taxon>
        <taxon>Dreissena</taxon>
    </lineage>
</organism>
<accession>A0A9D4H802</accession>
<dbReference type="PANTHER" id="PTHR46963">
    <property type="entry name" value="SIMILAR TO RIKEN CDNA E130308A19"/>
    <property type="match status" value="1"/>
</dbReference>
<evidence type="ECO:0000313" key="1">
    <source>
        <dbReference type="EMBL" id="KAH3828671.1"/>
    </source>
</evidence>
<comment type="caution">
    <text evidence="1">The sequence shown here is derived from an EMBL/GenBank/DDBJ whole genome shotgun (WGS) entry which is preliminary data.</text>
</comment>